<keyword evidence="4" id="KW-1185">Reference proteome</keyword>
<name>A0A085TRS2_9RHOB</name>
<dbReference type="eggNOG" id="COG0388">
    <property type="taxonomic scope" value="Bacteria"/>
</dbReference>
<dbReference type="PANTHER" id="PTHR43674">
    <property type="entry name" value="NITRILASE C965.09-RELATED"/>
    <property type="match status" value="1"/>
</dbReference>
<dbReference type="PANTHER" id="PTHR43674:SF2">
    <property type="entry name" value="BETA-UREIDOPROPIONASE"/>
    <property type="match status" value="1"/>
</dbReference>
<dbReference type="GO" id="GO:0050126">
    <property type="term" value="F:N-carbamoylputrescine amidase activity"/>
    <property type="evidence" value="ECO:0007669"/>
    <property type="project" value="TreeGrafter"/>
</dbReference>
<dbReference type="InterPro" id="IPR003010">
    <property type="entry name" value="C-N_Hydrolase"/>
</dbReference>
<dbReference type="PATRIC" id="fig|1317124.6.peg.3610"/>
<evidence type="ECO:0000256" key="1">
    <source>
        <dbReference type="ARBA" id="ARBA00022801"/>
    </source>
</evidence>
<dbReference type="STRING" id="1317124.DW2_17929"/>
<dbReference type="SUPFAM" id="SSF56317">
    <property type="entry name" value="Carbon-nitrogen hydrolase"/>
    <property type="match status" value="1"/>
</dbReference>
<dbReference type="AlphaFoldDB" id="A0A085TRS2"/>
<dbReference type="RefSeq" id="WP_051856419.1">
    <property type="nucleotide sequence ID" value="NZ_AQRC01000020.1"/>
</dbReference>
<keyword evidence="1" id="KW-0378">Hydrolase</keyword>
<dbReference type="InterPro" id="IPR036526">
    <property type="entry name" value="C-N_Hydrolase_sf"/>
</dbReference>
<dbReference type="Proteomes" id="UP000028607">
    <property type="component" value="Unassembled WGS sequence"/>
</dbReference>
<dbReference type="OrthoDB" id="9811121at2"/>
<protein>
    <recommendedName>
        <fullName evidence="2">CN hydrolase domain-containing protein</fullName>
    </recommendedName>
</protein>
<accession>A0A085TRS2</accession>
<evidence type="ECO:0000313" key="3">
    <source>
        <dbReference type="EMBL" id="KFE33419.1"/>
    </source>
</evidence>
<gene>
    <name evidence="3" type="ORF">DW2_17929</name>
</gene>
<reference evidence="4" key="1">
    <citation type="submission" date="2013-04" db="EMBL/GenBank/DDBJ databases">
        <title>Thioclava sp. 13D2W-2 Genome Sequencing.</title>
        <authorList>
            <person name="Lai Q."/>
            <person name="Li G."/>
            <person name="Shao Z."/>
        </authorList>
    </citation>
    <scope>NUCLEOTIDE SEQUENCE [LARGE SCALE GENOMIC DNA]</scope>
    <source>
        <strain evidence="4">13D2W-2</strain>
    </source>
</reference>
<proteinExistence type="predicted"/>
<dbReference type="InterPro" id="IPR050345">
    <property type="entry name" value="Aliph_Amidase/BUP"/>
</dbReference>
<comment type="caution">
    <text evidence="3">The sequence shown here is derived from an EMBL/GenBank/DDBJ whole genome shotgun (WGS) entry which is preliminary data.</text>
</comment>
<dbReference type="Gene3D" id="3.60.110.10">
    <property type="entry name" value="Carbon-nitrogen hydrolase"/>
    <property type="match status" value="1"/>
</dbReference>
<dbReference type="EMBL" id="AQRC01000020">
    <property type="protein sequence ID" value="KFE33419.1"/>
    <property type="molecule type" value="Genomic_DNA"/>
</dbReference>
<organism evidence="3 4">
    <name type="scientific">Thioclava atlantica</name>
    <dbReference type="NCBI Taxonomy" id="1317124"/>
    <lineage>
        <taxon>Bacteria</taxon>
        <taxon>Pseudomonadati</taxon>
        <taxon>Pseudomonadota</taxon>
        <taxon>Alphaproteobacteria</taxon>
        <taxon>Rhodobacterales</taxon>
        <taxon>Paracoccaceae</taxon>
        <taxon>Thioclava</taxon>
    </lineage>
</organism>
<evidence type="ECO:0000313" key="4">
    <source>
        <dbReference type="Proteomes" id="UP000028607"/>
    </source>
</evidence>
<reference evidence="3 4" key="2">
    <citation type="journal article" date="2015" name="Antonie Van Leeuwenhoek">
        <title>Thioclava indica sp. nov., isolated from surface seawater of the Indian Ocean.</title>
        <authorList>
            <person name="Liu Y."/>
            <person name="Lai Q."/>
            <person name="Du J."/>
            <person name="Xu H."/>
            <person name="Jiang L."/>
            <person name="Shao Z."/>
        </authorList>
    </citation>
    <scope>NUCLEOTIDE SEQUENCE [LARGE SCALE GENOMIC DNA]</scope>
    <source>
        <strain evidence="3 4">13D2W-2</strain>
    </source>
</reference>
<evidence type="ECO:0000259" key="2">
    <source>
        <dbReference type="PROSITE" id="PS50263"/>
    </source>
</evidence>
<dbReference type="Pfam" id="PF00795">
    <property type="entry name" value="CN_hydrolase"/>
    <property type="match status" value="1"/>
</dbReference>
<sequence>MNIEMETGLGVALWQAGTVAGVREEALKQIARGAGAAGLAGAQVIVFPELFVTGYQRDDLDALAMSCEEMAARLALLARDAGCAICVGYPERVGEILFNSALCVSATGALLGNHRKIQLYGPAEAARFTPGDGYTVFELGGRRAAILICYDVEFAPHVAALKAQGVEIILAPTAAMHPFEHVGAHVVPAMAANHALTILYANLCGPEADLNYFGSSVIAGPDGKVLARAGSAPCMLMATLEAVYDPATLSTQLNDFQPVGEAG</sequence>
<feature type="domain" description="CN hydrolase" evidence="2">
    <location>
        <begin position="9"/>
        <end position="251"/>
    </location>
</feature>
<dbReference type="PROSITE" id="PS50263">
    <property type="entry name" value="CN_HYDROLASE"/>
    <property type="match status" value="1"/>
</dbReference>
<dbReference type="GO" id="GO:0033388">
    <property type="term" value="P:putrescine biosynthetic process from arginine"/>
    <property type="evidence" value="ECO:0007669"/>
    <property type="project" value="TreeGrafter"/>
</dbReference>